<organism evidence="1 2">
    <name type="scientific">Microlunatus phosphovorus (strain ATCC 700054 / DSM 10555 / JCM 9379 / NBRC 101784 / NCIMB 13414 / VKM Ac-1990 / NM-1)</name>
    <dbReference type="NCBI Taxonomy" id="1032480"/>
    <lineage>
        <taxon>Bacteria</taxon>
        <taxon>Bacillati</taxon>
        <taxon>Actinomycetota</taxon>
        <taxon>Actinomycetes</taxon>
        <taxon>Propionibacteriales</taxon>
        <taxon>Propionibacteriaceae</taxon>
        <taxon>Microlunatus</taxon>
    </lineage>
</organism>
<accession>F5XF93</accession>
<dbReference type="AlphaFoldDB" id="F5XF93"/>
<proteinExistence type="predicted"/>
<name>F5XF93_MICPN</name>
<evidence type="ECO:0000313" key="2">
    <source>
        <dbReference type="Proteomes" id="UP000007947"/>
    </source>
</evidence>
<protein>
    <submittedName>
        <fullName evidence="1">Uncharacterized protein</fullName>
    </submittedName>
</protein>
<dbReference type="HOGENOM" id="CLU_3081875_0_0_11"/>
<reference evidence="1 2" key="1">
    <citation type="submission" date="2011-05" db="EMBL/GenBank/DDBJ databases">
        <title>Whole genome sequence of Microlunatus phosphovorus NM-1.</title>
        <authorList>
            <person name="Hosoyama A."/>
            <person name="Sasaki K."/>
            <person name="Harada T."/>
            <person name="Igarashi R."/>
            <person name="Kawakoshi A."/>
            <person name="Sasagawa M."/>
            <person name="Fukada J."/>
            <person name="Nakamura S."/>
            <person name="Katano Y."/>
            <person name="Hanada S."/>
            <person name="Kamagata Y."/>
            <person name="Nakamura N."/>
            <person name="Yamazaki S."/>
            <person name="Fujita N."/>
        </authorList>
    </citation>
    <scope>NUCLEOTIDE SEQUENCE [LARGE SCALE GENOMIC DNA]</scope>
    <source>
        <strain evidence="2">ATCC 700054 / DSM 10555 / JCM 9379 / NBRC 101784 / NCIMB 13414 / VKM Ac-1990 / NM-1</strain>
    </source>
</reference>
<keyword evidence="2" id="KW-1185">Reference proteome</keyword>
<evidence type="ECO:0000313" key="1">
    <source>
        <dbReference type="EMBL" id="BAK37831.1"/>
    </source>
</evidence>
<dbReference type="KEGG" id="mph:MLP_48170"/>
<dbReference type="STRING" id="1032480.MLP_48170"/>
<dbReference type="EMBL" id="AP012204">
    <property type="protein sequence ID" value="BAK37831.1"/>
    <property type="molecule type" value="Genomic_DNA"/>
</dbReference>
<sequence>MGCSRLAWSPGQMPFRAGGATSGAHFPIRPCQVSHPFRYGEGARARTVRSKG</sequence>
<gene>
    <name evidence="1" type="ordered locus">MLP_48170</name>
</gene>
<dbReference type="Proteomes" id="UP000007947">
    <property type="component" value="Chromosome"/>
</dbReference>